<dbReference type="InterPro" id="IPR011330">
    <property type="entry name" value="Glyco_hydro/deAcase_b/a-brl"/>
</dbReference>
<dbReference type="EMBL" id="CP035492">
    <property type="protein sequence ID" value="QAY68618.1"/>
    <property type="molecule type" value="Genomic_DNA"/>
</dbReference>
<evidence type="ECO:0000256" key="1">
    <source>
        <dbReference type="ARBA" id="ARBA00022723"/>
    </source>
</evidence>
<dbReference type="GO" id="GO:0016020">
    <property type="term" value="C:membrane"/>
    <property type="evidence" value="ECO:0007669"/>
    <property type="project" value="TreeGrafter"/>
</dbReference>
<dbReference type="GO" id="GO:0016810">
    <property type="term" value="F:hydrolase activity, acting on carbon-nitrogen (but not peptide) bonds"/>
    <property type="evidence" value="ECO:0007669"/>
    <property type="project" value="InterPro"/>
</dbReference>
<dbReference type="PROSITE" id="PS51677">
    <property type="entry name" value="NODB"/>
    <property type="match status" value="1"/>
</dbReference>
<keyword evidence="3" id="KW-0732">Signal</keyword>
<dbReference type="Proteomes" id="UP000293568">
    <property type="component" value="Chromosome"/>
</dbReference>
<reference evidence="5 6" key="1">
    <citation type="submission" date="2019-01" db="EMBL/GenBank/DDBJ databases">
        <title>Genome sequencing of strain FW100M-2.</title>
        <authorList>
            <person name="Heo J."/>
            <person name="Kim S.-J."/>
            <person name="Kim J.-S."/>
            <person name="Hong S.-B."/>
            <person name="Kwon S.-W."/>
        </authorList>
    </citation>
    <scope>NUCLEOTIDE SEQUENCE [LARGE SCALE GENOMIC DNA]</scope>
    <source>
        <strain evidence="5 6">FW100M-2</strain>
    </source>
</reference>
<dbReference type="SUPFAM" id="SSF88713">
    <property type="entry name" value="Glycoside hydrolase/deacetylase"/>
    <property type="match status" value="1"/>
</dbReference>
<organism evidence="5 6">
    <name type="scientific">Paenibacillus protaetiae</name>
    <dbReference type="NCBI Taxonomy" id="2509456"/>
    <lineage>
        <taxon>Bacteria</taxon>
        <taxon>Bacillati</taxon>
        <taxon>Bacillota</taxon>
        <taxon>Bacilli</taxon>
        <taxon>Bacillales</taxon>
        <taxon>Paenibacillaceae</taxon>
        <taxon>Paenibacillus</taxon>
    </lineage>
</organism>
<dbReference type="GO" id="GO:0046872">
    <property type="term" value="F:metal ion binding"/>
    <property type="evidence" value="ECO:0007669"/>
    <property type="project" value="UniProtKB-KW"/>
</dbReference>
<evidence type="ECO:0000259" key="4">
    <source>
        <dbReference type="PROSITE" id="PS51677"/>
    </source>
</evidence>
<evidence type="ECO:0000313" key="5">
    <source>
        <dbReference type="EMBL" id="QAY68618.1"/>
    </source>
</evidence>
<dbReference type="PANTHER" id="PTHR10587">
    <property type="entry name" value="GLYCOSYL TRANSFERASE-RELATED"/>
    <property type="match status" value="1"/>
</dbReference>
<evidence type="ECO:0000256" key="3">
    <source>
        <dbReference type="SAM" id="SignalP"/>
    </source>
</evidence>
<keyword evidence="2" id="KW-0378">Hydrolase</keyword>
<accession>A0A4P6FDF6</accession>
<dbReference type="InterPro" id="IPR002509">
    <property type="entry name" value="NODB_dom"/>
</dbReference>
<evidence type="ECO:0000313" key="6">
    <source>
        <dbReference type="Proteomes" id="UP000293568"/>
    </source>
</evidence>
<proteinExistence type="predicted"/>
<dbReference type="KEGG" id="pprt:ET464_19235"/>
<name>A0A4P6FDF6_9BACL</name>
<dbReference type="Pfam" id="PF01522">
    <property type="entry name" value="Polysacc_deac_1"/>
    <property type="match status" value="1"/>
</dbReference>
<dbReference type="PANTHER" id="PTHR10587:SF133">
    <property type="entry name" value="CHITIN DEACETYLASE 1-RELATED"/>
    <property type="match status" value="1"/>
</dbReference>
<protein>
    <submittedName>
        <fullName evidence="5">Polysaccharide deacetylase family protein</fullName>
    </submittedName>
</protein>
<dbReference type="Gene3D" id="3.20.20.370">
    <property type="entry name" value="Glycoside hydrolase/deacetylase"/>
    <property type="match status" value="1"/>
</dbReference>
<evidence type="ECO:0000256" key="2">
    <source>
        <dbReference type="ARBA" id="ARBA00022801"/>
    </source>
</evidence>
<keyword evidence="1" id="KW-0479">Metal-binding</keyword>
<keyword evidence="6" id="KW-1185">Reference proteome</keyword>
<feature type="chain" id="PRO_5039399265" evidence="3">
    <location>
        <begin position="20"/>
        <end position="260"/>
    </location>
</feature>
<feature type="domain" description="NodB homology" evidence="4">
    <location>
        <begin position="65"/>
        <end position="248"/>
    </location>
</feature>
<sequence>MHRWPACFLALLLLCPLLAAGANAEAAAAKPAITAADHHAQDMSWVRLRQRYPETFVTNGSRSSKRVALTFDDAPDPRFTPQILDILKEYNVKATFFVIGYKAQKHKDLVERIHREGHVIGNHSFNHPEFTKLTAAQFQKQIGDTEQIIDETVGYKPRFIRPPYGELMSSQVRWARRHNYTIANWDVDSVDWKSSSSETILRNIRRTLRSGSIVLQHAGGGVGEDLSGTIKALPALIEELEEEGYELVTLPVLLGTEAAK</sequence>
<dbReference type="OrthoDB" id="2649545at2"/>
<dbReference type="AlphaFoldDB" id="A0A4P6FDF6"/>
<feature type="signal peptide" evidence="3">
    <location>
        <begin position="1"/>
        <end position="19"/>
    </location>
</feature>
<dbReference type="InterPro" id="IPR050248">
    <property type="entry name" value="Polysacc_deacetylase_ArnD"/>
</dbReference>
<dbReference type="GO" id="GO:0005975">
    <property type="term" value="P:carbohydrate metabolic process"/>
    <property type="evidence" value="ECO:0007669"/>
    <property type="project" value="InterPro"/>
</dbReference>
<dbReference type="CDD" id="cd10917">
    <property type="entry name" value="CE4_NodB_like_6s_7s"/>
    <property type="match status" value="1"/>
</dbReference>
<gene>
    <name evidence="5" type="ORF">ET464_19235</name>
</gene>